<evidence type="ECO:0000313" key="2">
    <source>
        <dbReference type="EMBL" id="AFC99429.1"/>
    </source>
</evidence>
<feature type="transmembrane region" description="Helical" evidence="1">
    <location>
        <begin position="122"/>
        <end position="155"/>
    </location>
</feature>
<reference evidence="2 3" key="1">
    <citation type="journal article" date="2012" name="J. Bacteriol.">
        <title>Complete genome sequence of a thermophilic methanogen, Methanocella conradii HZ254, isolated from Chinese rice field soil.</title>
        <authorList>
            <person name="Lu Z."/>
            <person name="Lu Y."/>
        </authorList>
    </citation>
    <scope>NUCLEOTIDE SEQUENCE [LARGE SCALE GENOMIC DNA]</scope>
    <source>
        <strain evidence="3">DSM 24694 / JCM 17849 / CGMCC 1.5162 / HZ254</strain>
    </source>
</reference>
<dbReference type="EMBL" id="CP003243">
    <property type="protein sequence ID" value="AFC99429.1"/>
    <property type="molecule type" value="Genomic_DNA"/>
</dbReference>
<dbReference type="AlphaFoldDB" id="H8I6V9"/>
<accession>H8I6V9</accession>
<feature type="transmembrane region" description="Helical" evidence="1">
    <location>
        <begin position="310"/>
        <end position="328"/>
    </location>
</feature>
<keyword evidence="1" id="KW-1133">Transmembrane helix</keyword>
<dbReference type="Proteomes" id="UP000005233">
    <property type="component" value="Chromosome"/>
</dbReference>
<feature type="transmembrane region" description="Helical" evidence="1">
    <location>
        <begin position="228"/>
        <end position="244"/>
    </location>
</feature>
<name>H8I6V9_METCZ</name>
<protein>
    <recommendedName>
        <fullName evidence="4">DUF2029 domain-containing protein</fullName>
    </recommendedName>
</protein>
<gene>
    <name evidence="2" type="ordered locus">Mtc_0665</name>
</gene>
<dbReference type="OrthoDB" id="237187at2157"/>
<proteinExistence type="predicted"/>
<feature type="transmembrane region" description="Helical" evidence="1">
    <location>
        <begin position="12"/>
        <end position="35"/>
    </location>
</feature>
<keyword evidence="3" id="KW-1185">Reference proteome</keyword>
<feature type="transmembrane region" description="Helical" evidence="1">
    <location>
        <begin position="161"/>
        <end position="188"/>
    </location>
</feature>
<keyword evidence="1" id="KW-0472">Membrane</keyword>
<dbReference type="KEGG" id="mez:Mtc_0665"/>
<dbReference type="RefSeq" id="WP_014405268.1">
    <property type="nucleotide sequence ID" value="NC_017034.1"/>
</dbReference>
<feature type="transmembrane region" description="Helical" evidence="1">
    <location>
        <begin position="200"/>
        <end position="222"/>
    </location>
</feature>
<evidence type="ECO:0000256" key="1">
    <source>
        <dbReference type="SAM" id="Phobius"/>
    </source>
</evidence>
<dbReference type="STRING" id="1041930.Mtc_0665"/>
<evidence type="ECO:0008006" key="4">
    <source>
        <dbReference type="Google" id="ProtNLM"/>
    </source>
</evidence>
<organism evidence="2 3">
    <name type="scientific">Methanocella conradii (strain DSM 24694 / JCM 17849 / CGMCC 1.5162 / HZ254)</name>
    <dbReference type="NCBI Taxonomy" id="1041930"/>
    <lineage>
        <taxon>Archaea</taxon>
        <taxon>Methanobacteriati</taxon>
        <taxon>Methanobacteriota</taxon>
        <taxon>Stenosarchaea group</taxon>
        <taxon>Methanomicrobia</taxon>
        <taxon>Methanocellales</taxon>
        <taxon>Methanocellaceae</taxon>
        <taxon>Methanocella</taxon>
    </lineage>
</organism>
<keyword evidence="1" id="KW-0812">Transmembrane</keyword>
<feature type="transmembrane region" description="Helical" evidence="1">
    <location>
        <begin position="256"/>
        <end position="282"/>
    </location>
</feature>
<evidence type="ECO:0000313" key="3">
    <source>
        <dbReference type="Proteomes" id="UP000005233"/>
    </source>
</evidence>
<sequence length="336" mass="36571">MSRVGHHPSDSAFLALSVIAYAIVSLLLLLIAAWFLQNIWMIGDTKLFYRMAGVIISGGTPYVDFKDPKPPLIFFALALPALLGQQLYGGLLLVGTCNFLSALVAMRIGWKLYGRFQGFTAGLLLLVNMALAEGFFILTEPFALLFILLSVYALLFMKNELLSGISAGIAIGFKQYALLLIPLAFFYLYRGGELRKASRLVAGIALPLLIVYGAIFLAYGPIACASSLYWSFGVADAYVTSSYLGDVPAYRAEDPLVALANLGLSAGMFIMLLVVAAASLLLDRPLSTHDEFFALSGAAFLSTLAIRQYLHYWALALPFIILLCVRSYRKRGADMG</sequence>
<dbReference type="HOGENOM" id="CLU_830570_0_0_2"/>
<dbReference type="GeneID" id="11970558"/>
<dbReference type="eggNOG" id="arCOG06399">
    <property type="taxonomic scope" value="Archaea"/>
</dbReference>